<evidence type="ECO:0000313" key="4">
    <source>
        <dbReference type="EMBL" id="KAK2953545.1"/>
    </source>
</evidence>
<evidence type="ECO:0000256" key="2">
    <source>
        <dbReference type="ARBA" id="ARBA00022737"/>
    </source>
</evidence>
<evidence type="ECO:0000256" key="1">
    <source>
        <dbReference type="ARBA" id="ARBA00022574"/>
    </source>
</evidence>
<evidence type="ECO:0000313" key="5">
    <source>
        <dbReference type="Proteomes" id="UP001281761"/>
    </source>
</evidence>
<dbReference type="Gene3D" id="2.130.10.10">
    <property type="entry name" value="YVTN repeat-like/Quinoprotein amine dehydrogenase"/>
    <property type="match status" value="1"/>
</dbReference>
<comment type="caution">
    <text evidence="4">The sequence shown here is derived from an EMBL/GenBank/DDBJ whole genome shotgun (WGS) entry which is preliminary data.</text>
</comment>
<proteinExistence type="predicted"/>
<dbReference type="SUPFAM" id="SSF117289">
    <property type="entry name" value="Nucleoporin domain"/>
    <property type="match status" value="1"/>
</dbReference>
<evidence type="ECO:0000256" key="3">
    <source>
        <dbReference type="PROSITE-ProRule" id="PRU00221"/>
    </source>
</evidence>
<organism evidence="4 5">
    <name type="scientific">Blattamonas nauphoetae</name>
    <dbReference type="NCBI Taxonomy" id="2049346"/>
    <lineage>
        <taxon>Eukaryota</taxon>
        <taxon>Metamonada</taxon>
        <taxon>Preaxostyla</taxon>
        <taxon>Oxymonadida</taxon>
        <taxon>Blattamonas</taxon>
    </lineage>
</organism>
<dbReference type="SMART" id="SM00320">
    <property type="entry name" value="WD40"/>
    <property type="match status" value="2"/>
</dbReference>
<protein>
    <submittedName>
        <fullName evidence="4">Uncharacterized protein</fullName>
    </submittedName>
</protein>
<sequence>MNLLMELDNDQMEVLQEQFESQEVEVHNFVELMEEHLPNNYFDIPFVRNLVNLFEEIDVNGDGGMDWDVCSSQVITPISLTLDQGINGFHYRIYRERVTNFKISPDRMSSLLPISDLFQFNHVADVHLTDMVIRTQYSPASKKLYCCEEHTNNVIVVEASSGEHIQTLRGHTGVVLSCDFIDELDLLVTSSMDGTISLWKNDTCECIFFTTTATKTSDYVVQSFLKWDPVSQQLISGGMNGRIICWKVKLTPQPSVCFMFPHRPSSDGAGACPLRARCCAPLVHSPVRSSEQRQRHTPLQRLLSVPVEPSQTVQPALPVWFRQLPLSEVGSRVSLGSLPTAPPAIDPTAVQRTG</sequence>
<reference evidence="4 5" key="1">
    <citation type="journal article" date="2022" name="bioRxiv">
        <title>Genomics of Preaxostyla Flagellates Illuminates Evolutionary Transitions and the Path Towards Mitochondrial Loss.</title>
        <authorList>
            <person name="Novak L.V.F."/>
            <person name="Treitli S.C."/>
            <person name="Pyrih J."/>
            <person name="Halakuc P."/>
            <person name="Pipaliya S.V."/>
            <person name="Vacek V."/>
            <person name="Brzon O."/>
            <person name="Soukal P."/>
            <person name="Eme L."/>
            <person name="Dacks J.B."/>
            <person name="Karnkowska A."/>
            <person name="Elias M."/>
            <person name="Hampl V."/>
        </authorList>
    </citation>
    <scope>NUCLEOTIDE SEQUENCE [LARGE SCALE GENOMIC DNA]</scope>
    <source>
        <strain evidence="4">NAU3</strain>
        <tissue evidence="4">Gut</tissue>
    </source>
</reference>
<keyword evidence="2" id="KW-0677">Repeat</keyword>
<feature type="repeat" description="WD" evidence="3">
    <location>
        <begin position="168"/>
        <end position="200"/>
    </location>
</feature>
<dbReference type="InterPro" id="IPR001680">
    <property type="entry name" value="WD40_rpt"/>
</dbReference>
<dbReference type="PANTHER" id="PTHR19848:SF8">
    <property type="entry name" value="F-BOX AND WD REPEAT DOMAIN CONTAINING 7"/>
    <property type="match status" value="1"/>
</dbReference>
<dbReference type="InterPro" id="IPR015943">
    <property type="entry name" value="WD40/YVTN_repeat-like_dom_sf"/>
</dbReference>
<dbReference type="Proteomes" id="UP001281761">
    <property type="component" value="Unassembled WGS sequence"/>
</dbReference>
<gene>
    <name evidence="4" type="ORF">BLNAU_11545</name>
</gene>
<dbReference type="EMBL" id="JARBJD010000090">
    <property type="protein sequence ID" value="KAK2953545.1"/>
    <property type="molecule type" value="Genomic_DNA"/>
</dbReference>
<dbReference type="PROSITE" id="PS50082">
    <property type="entry name" value="WD_REPEATS_2"/>
    <property type="match status" value="1"/>
</dbReference>
<keyword evidence="1 3" id="KW-0853">WD repeat</keyword>
<dbReference type="Pfam" id="PF00400">
    <property type="entry name" value="WD40"/>
    <property type="match status" value="1"/>
</dbReference>
<accession>A0ABQ9XSI6</accession>
<dbReference type="PROSITE" id="PS50294">
    <property type="entry name" value="WD_REPEATS_REGION"/>
    <property type="match status" value="1"/>
</dbReference>
<name>A0ABQ9XSI6_9EUKA</name>
<dbReference type="PANTHER" id="PTHR19848">
    <property type="entry name" value="WD40 REPEAT PROTEIN"/>
    <property type="match status" value="1"/>
</dbReference>
<keyword evidence="5" id="KW-1185">Reference proteome</keyword>